<keyword evidence="1" id="KW-1133">Transmembrane helix</keyword>
<dbReference type="EMBL" id="WEID01000109">
    <property type="protein sequence ID" value="KAB8126381.1"/>
    <property type="molecule type" value="Genomic_DNA"/>
</dbReference>
<evidence type="ECO:0000313" key="3">
    <source>
        <dbReference type="Proteomes" id="UP000480246"/>
    </source>
</evidence>
<organism evidence="2 3">
    <name type="scientific">Gracilibacillus oryzae</name>
    <dbReference type="NCBI Taxonomy" id="1672701"/>
    <lineage>
        <taxon>Bacteria</taxon>
        <taxon>Bacillati</taxon>
        <taxon>Bacillota</taxon>
        <taxon>Bacilli</taxon>
        <taxon>Bacillales</taxon>
        <taxon>Bacillaceae</taxon>
        <taxon>Gracilibacillus</taxon>
    </lineage>
</organism>
<keyword evidence="1" id="KW-0812">Transmembrane</keyword>
<keyword evidence="1" id="KW-0472">Membrane</keyword>
<evidence type="ECO:0000256" key="1">
    <source>
        <dbReference type="SAM" id="Phobius"/>
    </source>
</evidence>
<reference evidence="2 3" key="1">
    <citation type="submission" date="2019-10" db="EMBL/GenBank/DDBJ databases">
        <title>Gracilibacillus sp. nov. isolated from rice seeds.</title>
        <authorList>
            <person name="He S."/>
        </authorList>
    </citation>
    <scope>NUCLEOTIDE SEQUENCE [LARGE SCALE GENOMIC DNA]</scope>
    <source>
        <strain evidence="2 3">TD8</strain>
    </source>
</reference>
<dbReference type="AlphaFoldDB" id="A0A7C8GR59"/>
<sequence length="130" mass="14050">MWKRVAMIFLTLTFAIIILLLAAKNPTGPNTVSFDEPIGLLLSAGMVVVLFLPPLILAFFQHLVARIVSAIYQGFFVLSFLILIPVGFLAPDFGVIIVAVAGIIISICSIVVTIVAGRKKGYPDSVKMYV</sequence>
<evidence type="ECO:0008006" key="4">
    <source>
        <dbReference type="Google" id="ProtNLM"/>
    </source>
</evidence>
<accession>A0A7C8GR59</accession>
<proteinExistence type="predicted"/>
<dbReference type="Proteomes" id="UP000480246">
    <property type="component" value="Unassembled WGS sequence"/>
</dbReference>
<gene>
    <name evidence="2" type="ORF">F9U64_20180</name>
</gene>
<name>A0A7C8GR59_9BACI</name>
<feature type="transmembrane region" description="Helical" evidence="1">
    <location>
        <begin position="67"/>
        <end position="89"/>
    </location>
</feature>
<comment type="caution">
    <text evidence="2">The sequence shown here is derived from an EMBL/GenBank/DDBJ whole genome shotgun (WGS) entry which is preliminary data.</text>
</comment>
<dbReference type="RefSeq" id="WP_153406676.1">
    <property type="nucleotide sequence ID" value="NZ_ML762450.1"/>
</dbReference>
<keyword evidence="3" id="KW-1185">Reference proteome</keyword>
<protein>
    <recommendedName>
        <fullName evidence="4">Integral inner membrane protein</fullName>
    </recommendedName>
</protein>
<feature type="transmembrane region" description="Helical" evidence="1">
    <location>
        <begin position="95"/>
        <end position="117"/>
    </location>
</feature>
<dbReference type="OrthoDB" id="2357074at2"/>
<evidence type="ECO:0000313" key="2">
    <source>
        <dbReference type="EMBL" id="KAB8126381.1"/>
    </source>
</evidence>
<feature type="transmembrane region" description="Helical" evidence="1">
    <location>
        <begin position="38"/>
        <end position="60"/>
    </location>
</feature>